<evidence type="ECO:0000259" key="4">
    <source>
        <dbReference type="Pfam" id="PF00724"/>
    </source>
</evidence>
<dbReference type="GO" id="GO:0016628">
    <property type="term" value="F:oxidoreductase activity, acting on the CH-CH group of donors, NAD or NADP as acceptor"/>
    <property type="evidence" value="ECO:0007669"/>
    <property type="project" value="UniProtKB-ARBA"/>
</dbReference>
<dbReference type="CDD" id="cd02933">
    <property type="entry name" value="OYE_like_FMN"/>
    <property type="match status" value="1"/>
</dbReference>
<reference evidence="5" key="1">
    <citation type="journal article" date="2014" name="Int. J. Syst. Evol. Microbiol.">
        <title>Complete genome sequence of Corynebacterium casei LMG S-19264T (=DSM 44701T), isolated from a smear-ripened cheese.</title>
        <authorList>
            <consortium name="US DOE Joint Genome Institute (JGI-PGF)"/>
            <person name="Walter F."/>
            <person name="Albersmeier A."/>
            <person name="Kalinowski J."/>
            <person name="Ruckert C."/>
        </authorList>
    </citation>
    <scope>NUCLEOTIDE SEQUENCE</scope>
    <source>
        <strain evidence="5">JCM 3051</strain>
    </source>
</reference>
<dbReference type="Pfam" id="PF00724">
    <property type="entry name" value="Oxidored_FMN"/>
    <property type="match status" value="1"/>
</dbReference>
<dbReference type="PANTHER" id="PTHR22893">
    <property type="entry name" value="NADH OXIDOREDUCTASE-RELATED"/>
    <property type="match status" value="1"/>
</dbReference>
<dbReference type="GO" id="GO:0005829">
    <property type="term" value="C:cytosol"/>
    <property type="evidence" value="ECO:0007669"/>
    <property type="project" value="UniProtKB-ARBA"/>
</dbReference>
<gene>
    <name evidence="5" type="ORF">GCM10010102_03560</name>
</gene>
<protein>
    <submittedName>
        <fullName evidence="5">Alkene reductase</fullName>
    </submittedName>
</protein>
<dbReference type="InterPro" id="IPR001155">
    <property type="entry name" value="OxRdtase_FMN_N"/>
</dbReference>
<reference evidence="5" key="2">
    <citation type="submission" date="2020-09" db="EMBL/GenBank/DDBJ databases">
        <authorList>
            <person name="Sun Q."/>
            <person name="Ohkuma M."/>
        </authorList>
    </citation>
    <scope>NUCLEOTIDE SEQUENCE</scope>
    <source>
        <strain evidence="5">JCM 3051</strain>
    </source>
</reference>
<comment type="caution">
    <text evidence="5">The sequence shown here is derived from an EMBL/GenBank/DDBJ whole genome shotgun (WGS) entry which is preliminary data.</text>
</comment>
<evidence type="ECO:0000256" key="2">
    <source>
        <dbReference type="ARBA" id="ARBA00005979"/>
    </source>
</evidence>
<keyword evidence="6" id="KW-1185">Reference proteome</keyword>
<name>A0A8H9L0F7_9MICO</name>
<evidence type="ECO:0000256" key="1">
    <source>
        <dbReference type="ARBA" id="ARBA00001917"/>
    </source>
</evidence>
<dbReference type="GO" id="GO:0010181">
    <property type="term" value="F:FMN binding"/>
    <property type="evidence" value="ECO:0007669"/>
    <property type="project" value="InterPro"/>
</dbReference>
<dbReference type="InterPro" id="IPR013785">
    <property type="entry name" value="Aldolase_TIM"/>
</dbReference>
<dbReference type="Gene3D" id="3.20.20.70">
    <property type="entry name" value="Aldolase class I"/>
    <property type="match status" value="1"/>
</dbReference>
<sequence>MTTAFEPVTAGRLTLRNRVVMAPMTRNRAYGTVPTDDMATYYSQRAGAGLVVTEGIQPSAIGQGYVDTPGLHTDDQVAAWRRVTDAVHAAGGTIVAQVMHTGRIGHPAIPEALGHGPLTPVAPSAVQAAGHVHTPDGPQDLVVPDELTAEEIRRTIADFAAAARRAVDAGFDGVEVHGANGYLLHQFLSTNANRRTDEWGGSPRNRIRFAVEVTRAVAAEIGADRTGIRLSPANGLGDTVEDDHRTTYSLLVRELDTLGLAYLHLVEAGDPGLTPEIRATWSGVLILNPADPDLATHPDRLRLVAEGAADAVSFGRLFIANPDLVDRLAAGVAPAEPDLSKAYGGDRTGYVDYPTHELQHA</sequence>
<comment type="similarity">
    <text evidence="2">Belongs to the NADH:flavin oxidoreductase/NADH oxidase family.</text>
</comment>
<dbReference type="RefSeq" id="WP_171106095.1">
    <property type="nucleotide sequence ID" value="NZ_BMPT01000001.1"/>
</dbReference>
<evidence type="ECO:0000313" key="6">
    <source>
        <dbReference type="Proteomes" id="UP000655589"/>
    </source>
</evidence>
<dbReference type="FunFam" id="3.20.20.70:FF:000059">
    <property type="entry name" value="N-ethylmaleimide reductase, FMN-linked"/>
    <property type="match status" value="1"/>
</dbReference>
<keyword evidence="3" id="KW-0560">Oxidoreductase</keyword>
<dbReference type="SUPFAM" id="SSF51395">
    <property type="entry name" value="FMN-linked oxidoreductases"/>
    <property type="match status" value="1"/>
</dbReference>
<proteinExistence type="inferred from homology"/>
<comment type="cofactor">
    <cofactor evidence="1">
        <name>FMN</name>
        <dbReference type="ChEBI" id="CHEBI:58210"/>
    </cofactor>
</comment>
<dbReference type="InterPro" id="IPR045247">
    <property type="entry name" value="Oye-like"/>
</dbReference>
<dbReference type="EMBL" id="BMPT01000001">
    <property type="protein sequence ID" value="GGM10986.1"/>
    <property type="molecule type" value="Genomic_DNA"/>
</dbReference>
<organism evidence="5 6">
    <name type="scientific">Promicromonospora citrea</name>
    <dbReference type="NCBI Taxonomy" id="43677"/>
    <lineage>
        <taxon>Bacteria</taxon>
        <taxon>Bacillati</taxon>
        <taxon>Actinomycetota</taxon>
        <taxon>Actinomycetes</taxon>
        <taxon>Micrococcales</taxon>
        <taxon>Promicromonosporaceae</taxon>
        <taxon>Promicromonospora</taxon>
    </lineage>
</organism>
<evidence type="ECO:0000313" key="5">
    <source>
        <dbReference type="EMBL" id="GGM10986.1"/>
    </source>
</evidence>
<accession>A0A8H9L0F7</accession>
<dbReference type="AlphaFoldDB" id="A0A8H9L0F7"/>
<dbReference type="PANTHER" id="PTHR22893:SF91">
    <property type="entry name" value="NADPH DEHYDROGENASE 2-RELATED"/>
    <property type="match status" value="1"/>
</dbReference>
<feature type="domain" description="NADH:flavin oxidoreductase/NADH oxidase N-terminal" evidence="4">
    <location>
        <begin position="5"/>
        <end position="332"/>
    </location>
</feature>
<dbReference type="Proteomes" id="UP000655589">
    <property type="component" value="Unassembled WGS sequence"/>
</dbReference>
<evidence type="ECO:0000256" key="3">
    <source>
        <dbReference type="ARBA" id="ARBA00023002"/>
    </source>
</evidence>